<dbReference type="PANTHER" id="PTHR37705">
    <property type="entry name" value="BNAA08G11710D PROTEIN"/>
    <property type="match status" value="1"/>
</dbReference>
<protein>
    <submittedName>
        <fullName evidence="1">Uncharacterized protein</fullName>
    </submittedName>
</protein>
<sequence length="77" mass="8741">WKKGKEKEKRGSMLIKRIELCIEIVKKTMDFAVVVAEAAKVFLRNAPQAPPALLRQGPYYYSASTPRPSPYMIGYLP</sequence>
<organism evidence="1 2">
    <name type="scientific">Brassica campestris</name>
    <name type="common">Field mustard</name>
    <dbReference type="NCBI Taxonomy" id="3711"/>
    <lineage>
        <taxon>Eukaryota</taxon>
        <taxon>Viridiplantae</taxon>
        <taxon>Streptophyta</taxon>
        <taxon>Embryophyta</taxon>
        <taxon>Tracheophyta</taxon>
        <taxon>Spermatophyta</taxon>
        <taxon>Magnoliopsida</taxon>
        <taxon>eudicotyledons</taxon>
        <taxon>Gunneridae</taxon>
        <taxon>Pentapetalae</taxon>
        <taxon>rosids</taxon>
        <taxon>malvids</taxon>
        <taxon>Brassicales</taxon>
        <taxon>Brassicaceae</taxon>
        <taxon>Brassiceae</taxon>
        <taxon>Brassica</taxon>
    </lineage>
</organism>
<dbReference type="PANTHER" id="PTHR37705:SF3">
    <property type="entry name" value="(RAPE) HYPOTHETICAL PROTEIN"/>
    <property type="match status" value="1"/>
</dbReference>
<gene>
    <name evidence="1" type="ORF">BRAPAZ1V2_A03P46100.2</name>
</gene>
<dbReference type="EMBL" id="LS974619">
    <property type="protein sequence ID" value="CAG7883267.1"/>
    <property type="molecule type" value="Genomic_DNA"/>
</dbReference>
<accession>A0A8D9LQP2</accession>
<name>A0A8D9LQP2_BRACM</name>
<feature type="non-terminal residue" evidence="1">
    <location>
        <position position="1"/>
    </location>
</feature>
<dbReference type="Gramene" id="A03p46100.2_BraZ1">
    <property type="protein sequence ID" value="A03p46100.2_BraZ1.CDS.1"/>
    <property type="gene ID" value="A03g46100.2_BraZ1"/>
</dbReference>
<dbReference type="Proteomes" id="UP000694005">
    <property type="component" value="Chromosome A03"/>
</dbReference>
<evidence type="ECO:0000313" key="2">
    <source>
        <dbReference type="Proteomes" id="UP000694005"/>
    </source>
</evidence>
<proteinExistence type="predicted"/>
<evidence type="ECO:0000313" key="1">
    <source>
        <dbReference type="EMBL" id="CAG7883267.1"/>
    </source>
</evidence>
<reference evidence="1 2" key="1">
    <citation type="submission" date="2021-07" db="EMBL/GenBank/DDBJ databases">
        <authorList>
            <consortium name="Genoscope - CEA"/>
            <person name="William W."/>
        </authorList>
    </citation>
    <scope>NUCLEOTIDE SEQUENCE [LARGE SCALE GENOMIC DNA]</scope>
</reference>
<dbReference type="AlphaFoldDB" id="A0A8D9LQP2"/>